<evidence type="ECO:0000313" key="2">
    <source>
        <dbReference type="Proteomes" id="UP001054837"/>
    </source>
</evidence>
<protein>
    <submittedName>
        <fullName evidence="1">Uncharacterized protein</fullName>
    </submittedName>
</protein>
<reference evidence="1 2" key="1">
    <citation type="submission" date="2021-06" db="EMBL/GenBank/DDBJ databases">
        <title>Caerostris darwini draft genome.</title>
        <authorList>
            <person name="Kono N."/>
            <person name="Arakawa K."/>
        </authorList>
    </citation>
    <scope>NUCLEOTIDE SEQUENCE [LARGE SCALE GENOMIC DNA]</scope>
</reference>
<evidence type="ECO:0000313" key="1">
    <source>
        <dbReference type="EMBL" id="GIX81042.1"/>
    </source>
</evidence>
<dbReference type="Proteomes" id="UP001054837">
    <property type="component" value="Unassembled WGS sequence"/>
</dbReference>
<keyword evidence="2" id="KW-1185">Reference proteome</keyword>
<gene>
    <name evidence="1" type="ORF">CDAR_26211</name>
</gene>
<comment type="caution">
    <text evidence="1">The sequence shown here is derived from an EMBL/GenBank/DDBJ whole genome shotgun (WGS) entry which is preliminary data.</text>
</comment>
<organism evidence="1 2">
    <name type="scientific">Caerostris darwini</name>
    <dbReference type="NCBI Taxonomy" id="1538125"/>
    <lineage>
        <taxon>Eukaryota</taxon>
        <taxon>Metazoa</taxon>
        <taxon>Ecdysozoa</taxon>
        <taxon>Arthropoda</taxon>
        <taxon>Chelicerata</taxon>
        <taxon>Arachnida</taxon>
        <taxon>Araneae</taxon>
        <taxon>Araneomorphae</taxon>
        <taxon>Entelegynae</taxon>
        <taxon>Araneoidea</taxon>
        <taxon>Araneidae</taxon>
        <taxon>Caerostris</taxon>
    </lineage>
</organism>
<proteinExistence type="predicted"/>
<dbReference type="AlphaFoldDB" id="A0AAV4NC31"/>
<name>A0AAV4NC31_9ARAC</name>
<dbReference type="EMBL" id="BPLQ01001355">
    <property type="protein sequence ID" value="GIX81042.1"/>
    <property type="molecule type" value="Genomic_DNA"/>
</dbReference>
<sequence length="97" mass="10599">MFECKLQNNKLLFLESILPKQTVQKPQSPPPIPTTLTRPPLSRTKTEIEVTNLFTTTSTPPDREVVTSPISSPQGCFLTSLILITPPPSARGDGRVG</sequence>
<accession>A0AAV4NC31</accession>